<dbReference type="EMBL" id="FWXR01000018">
    <property type="protein sequence ID" value="SMD01332.1"/>
    <property type="molecule type" value="Genomic_DNA"/>
</dbReference>
<sequence>MQDAVRLKSFELFARDIGSVDVSLLHALSISVGWPHRPKDWEFLLSVGEGIVAVDGIGRVFGSAMWFPHGDDFATIGLVITTPRTQAQGNGRWLMDQVLARCAGRDLALNSTRAAYILYHSLGFATEGQVYMHQGVMPPVTAARLVLKVEIEALAPDALAEIAALDHAAFGADRMAHLKGLAETASIQVLRRGGAIVGYSMCRPFGRGHVIGPIVASSDNDAIHLTAVHLDGLGGQFVRVDTRSEGAFADFLRRNGLPAAETVTTMSKGRRILTERPGEPIVFGLAGHALG</sequence>
<dbReference type="Gene3D" id="3.40.630.30">
    <property type="match status" value="1"/>
</dbReference>
<dbReference type="GO" id="GO:0016747">
    <property type="term" value="F:acyltransferase activity, transferring groups other than amino-acyl groups"/>
    <property type="evidence" value="ECO:0007669"/>
    <property type="project" value="InterPro"/>
</dbReference>
<dbReference type="InterPro" id="IPR000182">
    <property type="entry name" value="GNAT_dom"/>
</dbReference>
<accession>A0A1W2DW76</accession>
<evidence type="ECO:0000259" key="1">
    <source>
        <dbReference type="PROSITE" id="PS51186"/>
    </source>
</evidence>
<organism evidence="2 3">
    <name type="scientific">Fulvimarina manganoxydans</name>
    <dbReference type="NCBI Taxonomy" id="937218"/>
    <lineage>
        <taxon>Bacteria</taxon>
        <taxon>Pseudomonadati</taxon>
        <taxon>Pseudomonadota</taxon>
        <taxon>Alphaproteobacteria</taxon>
        <taxon>Hyphomicrobiales</taxon>
        <taxon>Aurantimonadaceae</taxon>
        <taxon>Fulvimarina</taxon>
    </lineage>
</organism>
<reference evidence="2 3" key="1">
    <citation type="submission" date="2017-04" db="EMBL/GenBank/DDBJ databases">
        <authorList>
            <person name="Afonso C.L."/>
            <person name="Miller P.J."/>
            <person name="Scott M.A."/>
            <person name="Spackman E."/>
            <person name="Goraichik I."/>
            <person name="Dimitrov K.M."/>
            <person name="Suarez D.L."/>
            <person name="Swayne D.E."/>
        </authorList>
    </citation>
    <scope>NUCLEOTIDE SEQUENCE [LARGE SCALE GENOMIC DNA]</scope>
    <source>
        <strain evidence="2 3">CGMCC 1.10972</strain>
    </source>
</reference>
<dbReference type="SUPFAM" id="SSF55729">
    <property type="entry name" value="Acyl-CoA N-acyltransferases (Nat)"/>
    <property type="match status" value="1"/>
</dbReference>
<keyword evidence="2" id="KW-0808">Transferase</keyword>
<dbReference type="PANTHER" id="PTHR47237">
    <property type="entry name" value="SLL0310 PROTEIN"/>
    <property type="match status" value="1"/>
</dbReference>
<dbReference type="PROSITE" id="PS51186">
    <property type="entry name" value="GNAT"/>
    <property type="match status" value="1"/>
</dbReference>
<dbReference type="InterPro" id="IPR052729">
    <property type="entry name" value="Acyl/Acetyltrans_Enzymes"/>
</dbReference>
<dbReference type="PANTHER" id="PTHR47237:SF2">
    <property type="entry name" value="BLL4206 PROTEIN"/>
    <property type="match status" value="1"/>
</dbReference>
<dbReference type="STRING" id="937218.SAMN06297251_11831"/>
<proteinExistence type="predicted"/>
<evidence type="ECO:0000313" key="2">
    <source>
        <dbReference type="EMBL" id="SMD01332.1"/>
    </source>
</evidence>
<gene>
    <name evidence="2" type="ORF">SAMN06297251_11831</name>
</gene>
<dbReference type="Gene3D" id="3.40.630.90">
    <property type="match status" value="1"/>
</dbReference>
<dbReference type="Pfam" id="PF18014">
    <property type="entry name" value="Acetyltransf_18"/>
    <property type="match status" value="1"/>
</dbReference>
<evidence type="ECO:0000313" key="3">
    <source>
        <dbReference type="Proteomes" id="UP000192656"/>
    </source>
</evidence>
<dbReference type="Proteomes" id="UP000192656">
    <property type="component" value="Unassembled WGS sequence"/>
</dbReference>
<dbReference type="OrthoDB" id="8453373at2"/>
<dbReference type="InterPro" id="IPR016181">
    <property type="entry name" value="Acyl_CoA_acyltransferase"/>
</dbReference>
<dbReference type="AlphaFoldDB" id="A0A1W2DW76"/>
<keyword evidence="3" id="KW-1185">Reference proteome</keyword>
<dbReference type="Pfam" id="PF13508">
    <property type="entry name" value="Acetyltransf_7"/>
    <property type="match status" value="1"/>
</dbReference>
<dbReference type="InterPro" id="IPR041496">
    <property type="entry name" value="YitH/HolE_GNAT"/>
</dbReference>
<name>A0A1W2DW76_9HYPH</name>
<protein>
    <submittedName>
        <fullName evidence="2">Acetyltransferase (GNAT) domain-containing protein</fullName>
    </submittedName>
</protein>
<dbReference type="RefSeq" id="WP_084411735.1">
    <property type="nucleotide sequence ID" value="NZ_FWXR01000018.1"/>
</dbReference>
<feature type="domain" description="N-acetyltransferase" evidence="1">
    <location>
        <begin position="12"/>
        <end position="150"/>
    </location>
</feature>